<evidence type="ECO:0000313" key="4">
    <source>
        <dbReference type="Proteomes" id="UP000612585"/>
    </source>
</evidence>
<dbReference type="SUPFAM" id="SSF51735">
    <property type="entry name" value="NAD(P)-binding Rossmann-fold domains"/>
    <property type="match status" value="1"/>
</dbReference>
<dbReference type="GO" id="GO:0000166">
    <property type="term" value="F:nucleotide binding"/>
    <property type="evidence" value="ECO:0007669"/>
    <property type="project" value="InterPro"/>
</dbReference>
<name>A0A8J3ZIH1_9ACTN</name>
<evidence type="ECO:0000259" key="2">
    <source>
        <dbReference type="Pfam" id="PF01408"/>
    </source>
</evidence>
<dbReference type="Pfam" id="PF01408">
    <property type="entry name" value="GFO_IDH_MocA"/>
    <property type="match status" value="1"/>
</dbReference>
<dbReference type="PANTHER" id="PTHR43818:SF11">
    <property type="entry name" value="BCDNA.GH03377"/>
    <property type="match status" value="1"/>
</dbReference>
<dbReference type="GO" id="GO:0016491">
    <property type="term" value="F:oxidoreductase activity"/>
    <property type="evidence" value="ECO:0007669"/>
    <property type="project" value="UniProtKB-KW"/>
</dbReference>
<dbReference type="InterPro" id="IPR000683">
    <property type="entry name" value="Gfo/Idh/MocA-like_OxRdtase_N"/>
</dbReference>
<reference evidence="3" key="1">
    <citation type="submission" date="2021-01" db="EMBL/GenBank/DDBJ databases">
        <title>Whole genome shotgun sequence of Virgisporangium aurantiacum NBRC 16421.</title>
        <authorList>
            <person name="Komaki H."/>
            <person name="Tamura T."/>
        </authorList>
    </citation>
    <scope>NUCLEOTIDE SEQUENCE</scope>
    <source>
        <strain evidence="3">NBRC 16421</strain>
    </source>
</reference>
<dbReference type="AlphaFoldDB" id="A0A8J3ZIH1"/>
<dbReference type="InterPro" id="IPR050463">
    <property type="entry name" value="Gfo/Idh/MocA_oxidrdct_glycsds"/>
</dbReference>
<accession>A0A8J3ZIH1</accession>
<proteinExistence type="predicted"/>
<dbReference type="Gene3D" id="3.30.360.10">
    <property type="entry name" value="Dihydrodipicolinate Reductase, domain 2"/>
    <property type="match status" value="1"/>
</dbReference>
<dbReference type="PANTHER" id="PTHR43818">
    <property type="entry name" value="BCDNA.GH03377"/>
    <property type="match status" value="1"/>
</dbReference>
<organism evidence="3 4">
    <name type="scientific">Virgisporangium aurantiacum</name>
    <dbReference type="NCBI Taxonomy" id="175570"/>
    <lineage>
        <taxon>Bacteria</taxon>
        <taxon>Bacillati</taxon>
        <taxon>Actinomycetota</taxon>
        <taxon>Actinomycetes</taxon>
        <taxon>Micromonosporales</taxon>
        <taxon>Micromonosporaceae</taxon>
        <taxon>Virgisporangium</taxon>
    </lineage>
</organism>
<dbReference type="EMBL" id="BOPG01000075">
    <property type="protein sequence ID" value="GIJ62135.1"/>
    <property type="molecule type" value="Genomic_DNA"/>
</dbReference>
<dbReference type="Gene3D" id="3.40.50.720">
    <property type="entry name" value="NAD(P)-binding Rossmann-like Domain"/>
    <property type="match status" value="1"/>
</dbReference>
<sequence length="335" mass="35442">MAVVRALIVGCGSHGGEVLLPAALTAGIQPVGLVDTDLDKAKALAEQWGVPHAYGCLDEAPTLHLDAAIIALPVALHAGHVAWAIGKDLHVFVEKPPATDLAQLRDLVGQVDAADRVCAVGMNFRCAEGVQELLRRLDTGRHGQPTYVRVVQVARKPLQPFGPGLSMEASLFYAQGIHAIDLALTLAPAATAISGQRVRVNRGRLCVVVGEDHDSGTRIEASFGSSAAGLYHELDVFCDSGDLLSLRNLSELLYLPGGGQPDVADYPGARVLWRRSPTNVGYTAAGYATELAAFKARVLGEPDPAGGRAAILTDLLPAYHAFDQLLTSWEVPWTS</sequence>
<dbReference type="Proteomes" id="UP000612585">
    <property type="component" value="Unassembled WGS sequence"/>
</dbReference>
<evidence type="ECO:0000313" key="3">
    <source>
        <dbReference type="EMBL" id="GIJ62135.1"/>
    </source>
</evidence>
<dbReference type="InterPro" id="IPR036291">
    <property type="entry name" value="NAD(P)-bd_dom_sf"/>
</dbReference>
<comment type="caution">
    <text evidence="3">The sequence shown here is derived from an EMBL/GenBank/DDBJ whole genome shotgun (WGS) entry which is preliminary data.</text>
</comment>
<feature type="domain" description="Gfo/Idh/MocA-like oxidoreductase N-terminal" evidence="2">
    <location>
        <begin position="5"/>
        <end position="121"/>
    </location>
</feature>
<gene>
    <name evidence="3" type="ORF">Vau01_096510</name>
</gene>
<keyword evidence="1" id="KW-0560">Oxidoreductase</keyword>
<keyword evidence="4" id="KW-1185">Reference proteome</keyword>
<evidence type="ECO:0000256" key="1">
    <source>
        <dbReference type="ARBA" id="ARBA00023002"/>
    </source>
</evidence>
<protein>
    <recommendedName>
        <fullName evidence="2">Gfo/Idh/MocA-like oxidoreductase N-terminal domain-containing protein</fullName>
    </recommendedName>
</protein>